<name>A0ABY7TZT2_9SPHN</name>
<evidence type="ECO:0000313" key="2">
    <source>
        <dbReference type="EMBL" id="WCT77830.1"/>
    </source>
</evidence>
<evidence type="ECO:0000256" key="1">
    <source>
        <dbReference type="SAM" id="MobiDB-lite"/>
    </source>
</evidence>
<keyword evidence="3" id="KW-1185">Reference proteome</keyword>
<protein>
    <recommendedName>
        <fullName evidence="4">Immunity protein 8</fullName>
    </recommendedName>
</protein>
<dbReference type="RefSeq" id="WP_273618190.1">
    <property type="nucleotide sequence ID" value="NZ_CP103868.1"/>
</dbReference>
<organism evidence="2 3">
    <name type="scientific">Novosphingobium humi</name>
    <dbReference type="NCBI Taxonomy" id="2282397"/>
    <lineage>
        <taxon>Bacteria</taxon>
        <taxon>Pseudomonadati</taxon>
        <taxon>Pseudomonadota</taxon>
        <taxon>Alphaproteobacteria</taxon>
        <taxon>Sphingomonadales</taxon>
        <taxon>Sphingomonadaceae</taxon>
        <taxon>Novosphingobium</taxon>
    </lineage>
</organism>
<dbReference type="Proteomes" id="UP001218231">
    <property type="component" value="Chromosome"/>
</dbReference>
<gene>
    <name evidence="2" type="ORF">PQ457_02305</name>
</gene>
<evidence type="ECO:0008006" key="4">
    <source>
        <dbReference type="Google" id="ProtNLM"/>
    </source>
</evidence>
<feature type="compositionally biased region" description="Polar residues" evidence="1">
    <location>
        <begin position="1"/>
        <end position="13"/>
    </location>
</feature>
<accession>A0ABY7TZT2</accession>
<proteinExistence type="predicted"/>
<sequence length="131" mass="15149">MRTNLEFRSSTLLANPPEDAPQGETAARFLAERLPAHGFEVEKVHAEDWGWRVQIHHEAFPLWVGCGFYPEFPDGVLCFIEPSRPFLRRWFRKIATLETVERLADALERIVADSGLAQDLRWWSEDENARG</sequence>
<dbReference type="EMBL" id="CP117417">
    <property type="protein sequence ID" value="WCT77830.1"/>
    <property type="molecule type" value="Genomic_DNA"/>
</dbReference>
<feature type="region of interest" description="Disordered" evidence="1">
    <location>
        <begin position="1"/>
        <end position="22"/>
    </location>
</feature>
<reference evidence="2 3" key="1">
    <citation type="submission" date="2023-02" db="EMBL/GenBank/DDBJ databases">
        <title>Genome sequence of Novosphingobium humi KACC 19094.</title>
        <authorList>
            <person name="Kim S."/>
            <person name="Heo J."/>
            <person name="Kwon S.-W."/>
        </authorList>
    </citation>
    <scope>NUCLEOTIDE SEQUENCE [LARGE SCALE GENOMIC DNA]</scope>
    <source>
        <strain evidence="2 3">KACC 19094</strain>
    </source>
</reference>
<evidence type="ECO:0000313" key="3">
    <source>
        <dbReference type="Proteomes" id="UP001218231"/>
    </source>
</evidence>